<dbReference type="InterPro" id="IPR001447">
    <property type="entry name" value="Arylamine_N-AcTrfase"/>
</dbReference>
<dbReference type="InterPro" id="IPR038765">
    <property type="entry name" value="Papain-like_cys_pep_sf"/>
</dbReference>
<dbReference type="PANTHER" id="PTHR11786:SF0">
    <property type="entry name" value="ARYLAMINE N-ACETYLTRANSFERASE 4-RELATED"/>
    <property type="match status" value="1"/>
</dbReference>
<dbReference type="Pfam" id="PF00797">
    <property type="entry name" value="Acetyltransf_2"/>
    <property type="match status" value="1"/>
</dbReference>
<dbReference type="Gene3D" id="3.30.2140.10">
    <property type="entry name" value="Arylamine N-acetyltransferase"/>
    <property type="match status" value="1"/>
</dbReference>
<organism evidence="3 4">
    <name type="scientific">Alcanivorax nanhaiticus</name>
    <dbReference type="NCBI Taxonomy" id="1177154"/>
    <lineage>
        <taxon>Bacteria</taxon>
        <taxon>Pseudomonadati</taxon>
        <taxon>Pseudomonadota</taxon>
        <taxon>Gammaproteobacteria</taxon>
        <taxon>Oceanospirillales</taxon>
        <taxon>Alcanivoracaceae</taxon>
        <taxon>Alcanivorax</taxon>
    </lineage>
</organism>
<gene>
    <name evidence="3" type="ORF">Y5S_00214</name>
</gene>
<dbReference type="EMBL" id="ARXV01000001">
    <property type="protein sequence ID" value="KGD66547.1"/>
    <property type="molecule type" value="Genomic_DNA"/>
</dbReference>
<reference evidence="3 4" key="1">
    <citation type="submission" date="2012-09" db="EMBL/GenBank/DDBJ databases">
        <title>Genome Sequence of alkane-degrading Bacterium Alcanivorax sp. 19-m-6.</title>
        <authorList>
            <person name="Lai Q."/>
            <person name="Shao Z."/>
        </authorList>
    </citation>
    <scope>NUCLEOTIDE SEQUENCE [LARGE SCALE GENOMIC DNA]</scope>
    <source>
        <strain evidence="3 4">19-m-6</strain>
    </source>
</reference>
<dbReference type="RefSeq" id="WP_035229531.1">
    <property type="nucleotide sequence ID" value="NZ_ARXV01000001.1"/>
</dbReference>
<accession>A0A095SPP1</accession>
<dbReference type="PANTHER" id="PTHR11786">
    <property type="entry name" value="N-HYDROXYARYLAMINE O-ACETYLTRANSFERASE"/>
    <property type="match status" value="1"/>
</dbReference>
<dbReference type="eggNOG" id="COG2162">
    <property type="taxonomic scope" value="Bacteria"/>
</dbReference>
<evidence type="ECO:0000313" key="4">
    <source>
        <dbReference type="Proteomes" id="UP000029444"/>
    </source>
</evidence>
<name>A0A095SPP1_9GAMM</name>
<keyword evidence="4" id="KW-1185">Reference proteome</keyword>
<dbReference type="PATRIC" id="fig|1177154.3.peg.216"/>
<dbReference type="SUPFAM" id="SSF54001">
    <property type="entry name" value="Cysteine proteinases"/>
    <property type="match status" value="1"/>
</dbReference>
<evidence type="ECO:0000256" key="2">
    <source>
        <dbReference type="RuleBase" id="RU003452"/>
    </source>
</evidence>
<dbReference type="PRINTS" id="PR01543">
    <property type="entry name" value="ANATRNSFRASE"/>
</dbReference>
<proteinExistence type="inferred from homology"/>
<evidence type="ECO:0000313" key="3">
    <source>
        <dbReference type="EMBL" id="KGD66547.1"/>
    </source>
</evidence>
<comment type="caution">
    <text evidence="3">The sequence shown here is derived from an EMBL/GenBank/DDBJ whole genome shotgun (WGS) entry which is preliminary data.</text>
</comment>
<evidence type="ECO:0000256" key="1">
    <source>
        <dbReference type="ARBA" id="ARBA00006547"/>
    </source>
</evidence>
<dbReference type="Gene3D" id="2.40.128.150">
    <property type="entry name" value="Cysteine proteinases"/>
    <property type="match status" value="1"/>
</dbReference>
<dbReference type="OrthoDB" id="7181050at2"/>
<keyword evidence="3" id="KW-0808">Transferase</keyword>
<sequence length="273" mass="30737">MPLDLNAYLKRIHVDGVPAPTLTTLATLQQRHLQHIAFENLNPLLGLPVPLDIESLQHKLVQQGRGGYCFENNLLFMAVLEALGFTVRGITARVYWNAPEDAQLPRSHMLLLVELDGQRYLSDVGFGGMTPTAPLRLDDTSAQATPLEPFRVVPAEDHYRLEVCLGEQWRLLYRFDLMTQWPIDFEMANWYVSCHPNSKFVNNLIAVRTEDDRRHTLLNTLYTVRYPDGSSDKQDIPSAAALATLLAETFQIDLTDLQQPLEATLVGKGLADS</sequence>
<dbReference type="AlphaFoldDB" id="A0A095SPP1"/>
<dbReference type="GO" id="GO:0016407">
    <property type="term" value="F:acetyltransferase activity"/>
    <property type="evidence" value="ECO:0007669"/>
    <property type="project" value="InterPro"/>
</dbReference>
<protein>
    <submittedName>
        <fullName evidence="3">Arylamine N-acetyltransferase</fullName>
    </submittedName>
</protein>
<comment type="similarity">
    <text evidence="1 2">Belongs to the arylamine N-acetyltransferase family.</text>
</comment>
<dbReference type="Proteomes" id="UP000029444">
    <property type="component" value="Unassembled WGS sequence"/>
</dbReference>